<comment type="similarity">
    <text evidence="2 10">Belongs to the TRAFAC class myosin-kinesin ATPase superfamily. Myosin family.</text>
</comment>
<dbReference type="Gene3D" id="1.10.10.820">
    <property type="match status" value="1"/>
</dbReference>
<evidence type="ECO:0000256" key="3">
    <source>
        <dbReference type="ARBA" id="ARBA00022490"/>
    </source>
</evidence>
<keyword evidence="16" id="KW-1185">Reference proteome</keyword>
<dbReference type="FunFam" id="4.10.270.10:FF:000002">
    <property type="entry name" value="unconventional myosin-XVIIIa isoform X1"/>
    <property type="match status" value="1"/>
</dbReference>
<dbReference type="PROSITE" id="PS51456">
    <property type="entry name" value="MYOSIN_MOTOR"/>
    <property type="match status" value="1"/>
</dbReference>
<organism evidence="15 16">
    <name type="scientific">Oncorhynchus mykiss</name>
    <name type="common">Rainbow trout</name>
    <name type="synonym">Salmo gairdneri</name>
    <dbReference type="NCBI Taxonomy" id="8022"/>
    <lineage>
        <taxon>Eukaryota</taxon>
        <taxon>Metazoa</taxon>
        <taxon>Chordata</taxon>
        <taxon>Craniata</taxon>
        <taxon>Vertebrata</taxon>
        <taxon>Euteleostomi</taxon>
        <taxon>Actinopterygii</taxon>
        <taxon>Neopterygii</taxon>
        <taxon>Teleostei</taxon>
        <taxon>Protacanthopterygii</taxon>
        <taxon>Salmoniformes</taxon>
        <taxon>Salmonidae</taxon>
        <taxon>Salmoninae</taxon>
        <taxon>Oncorhynchus</taxon>
    </lineage>
</organism>
<keyword evidence="4" id="KW-0597">Phosphoprotein</keyword>
<dbReference type="Ensembl" id="ENSOMYT00000077712.2">
    <property type="protein sequence ID" value="ENSOMYP00000071379.2"/>
    <property type="gene ID" value="ENSOMYG00000031347.2"/>
</dbReference>
<feature type="domain" description="PDZ" evidence="13">
    <location>
        <begin position="226"/>
        <end position="317"/>
    </location>
</feature>
<dbReference type="GO" id="GO:0005737">
    <property type="term" value="C:cytoplasm"/>
    <property type="evidence" value="ECO:0007669"/>
    <property type="project" value="UniProtKB-SubCell"/>
</dbReference>
<dbReference type="Gene3D" id="3.30.70.1590">
    <property type="match status" value="1"/>
</dbReference>
<protein>
    <submittedName>
        <fullName evidence="15">Myosin XVIIIAa</fullName>
    </submittedName>
</protein>
<feature type="region of interest" description="Disordered" evidence="12">
    <location>
        <begin position="1878"/>
        <end position="1900"/>
    </location>
</feature>
<evidence type="ECO:0000259" key="14">
    <source>
        <dbReference type="PROSITE" id="PS51456"/>
    </source>
</evidence>
<evidence type="ECO:0000256" key="11">
    <source>
        <dbReference type="SAM" id="Coils"/>
    </source>
</evidence>
<dbReference type="PROSITE" id="PS50106">
    <property type="entry name" value="PDZ"/>
    <property type="match status" value="1"/>
</dbReference>
<dbReference type="FunFam" id="1.20.58.530:FF:000011">
    <property type="entry name" value="unconventional myosin-XVIIIa isoform X2"/>
    <property type="match status" value="1"/>
</dbReference>
<dbReference type="Gene3D" id="1.20.5.340">
    <property type="match status" value="1"/>
</dbReference>
<dbReference type="CDD" id="cd01386">
    <property type="entry name" value="MYSc_Myo18"/>
    <property type="match status" value="1"/>
</dbReference>
<evidence type="ECO:0000256" key="2">
    <source>
        <dbReference type="ARBA" id="ARBA00008314"/>
    </source>
</evidence>
<feature type="compositionally biased region" description="Basic and acidic residues" evidence="12">
    <location>
        <begin position="1"/>
        <end position="13"/>
    </location>
</feature>
<dbReference type="InterPro" id="IPR036034">
    <property type="entry name" value="PDZ_sf"/>
</dbReference>
<dbReference type="Pfam" id="PF00063">
    <property type="entry name" value="Myosin_head"/>
    <property type="match status" value="2"/>
</dbReference>
<evidence type="ECO:0000256" key="4">
    <source>
        <dbReference type="ARBA" id="ARBA00022553"/>
    </source>
</evidence>
<dbReference type="InterPro" id="IPR057772">
    <property type="entry name" value="SH3_Myo18a"/>
</dbReference>
<feature type="region of interest" description="Disordered" evidence="12">
    <location>
        <begin position="147"/>
        <end position="170"/>
    </location>
</feature>
<dbReference type="SMART" id="SM00242">
    <property type="entry name" value="MYSc"/>
    <property type="match status" value="1"/>
</dbReference>
<dbReference type="GO" id="GO:0031032">
    <property type="term" value="P:actomyosin structure organization"/>
    <property type="evidence" value="ECO:0007669"/>
    <property type="project" value="TreeGrafter"/>
</dbReference>
<dbReference type="Gene3D" id="1.20.58.530">
    <property type="match status" value="1"/>
</dbReference>
<evidence type="ECO:0000313" key="16">
    <source>
        <dbReference type="Proteomes" id="UP000694395"/>
    </source>
</evidence>
<dbReference type="GO" id="GO:0032982">
    <property type="term" value="C:myosin filament"/>
    <property type="evidence" value="ECO:0007669"/>
    <property type="project" value="TreeGrafter"/>
</dbReference>
<dbReference type="Pfam" id="PF01576">
    <property type="entry name" value="Myosin_tail_1"/>
    <property type="match status" value="1"/>
</dbReference>
<keyword evidence="9 10" id="KW-0505">Motor protein</keyword>
<dbReference type="PRINTS" id="PR00193">
    <property type="entry name" value="MYOSINHEAVY"/>
</dbReference>
<dbReference type="InterPro" id="IPR002928">
    <property type="entry name" value="Myosin_tail"/>
</dbReference>
<dbReference type="Gene3D" id="1.20.5.1160">
    <property type="entry name" value="Vasodilator-stimulated phosphoprotein"/>
    <property type="match status" value="1"/>
</dbReference>
<dbReference type="GO" id="GO:0051015">
    <property type="term" value="F:actin filament binding"/>
    <property type="evidence" value="ECO:0007669"/>
    <property type="project" value="TreeGrafter"/>
</dbReference>
<dbReference type="GO" id="GO:0003774">
    <property type="term" value="F:cytoskeletal motor activity"/>
    <property type="evidence" value="ECO:0007669"/>
    <property type="project" value="UniProtKB-UniRule"/>
</dbReference>
<feature type="compositionally biased region" description="Low complexity" evidence="12">
    <location>
        <begin position="156"/>
        <end position="169"/>
    </location>
</feature>
<evidence type="ECO:0000256" key="7">
    <source>
        <dbReference type="ARBA" id="ARBA00023054"/>
    </source>
</evidence>
<reference evidence="15" key="1">
    <citation type="submission" date="2020-07" db="EMBL/GenBank/DDBJ databases">
        <title>A long reads based de novo assembly of the rainbow trout Arlee double haploid line genome.</title>
        <authorList>
            <person name="Gao G."/>
            <person name="Palti Y."/>
        </authorList>
    </citation>
    <scope>NUCLEOTIDE SEQUENCE [LARGE SCALE GENOMIC DNA]</scope>
</reference>
<keyword evidence="6 10" id="KW-0067">ATP-binding</keyword>
<evidence type="ECO:0000256" key="12">
    <source>
        <dbReference type="SAM" id="MobiDB-lite"/>
    </source>
</evidence>
<dbReference type="PANTHER" id="PTHR45615">
    <property type="entry name" value="MYOSIN HEAVY CHAIN, NON-MUSCLE"/>
    <property type="match status" value="1"/>
</dbReference>
<accession>A0A8C7SUR2</accession>
<dbReference type="InterPro" id="IPR036961">
    <property type="entry name" value="Kinesin_motor_dom_sf"/>
</dbReference>
<reference evidence="15" key="2">
    <citation type="submission" date="2025-08" db="UniProtKB">
        <authorList>
            <consortium name="Ensembl"/>
        </authorList>
    </citation>
    <scope>IDENTIFICATION</scope>
</reference>
<dbReference type="GO" id="GO:0005524">
    <property type="term" value="F:ATP binding"/>
    <property type="evidence" value="ECO:0007669"/>
    <property type="project" value="UniProtKB-UniRule"/>
</dbReference>
<dbReference type="CDD" id="cd06747">
    <property type="entry name" value="PDZ_MYO18-like"/>
    <property type="match status" value="1"/>
</dbReference>
<keyword evidence="3" id="KW-0963">Cytoplasm</keyword>
<name>A0A8C7SUR2_ONCMY</name>
<dbReference type="InterPro" id="IPR036064">
    <property type="entry name" value="MYSc_Myo18"/>
</dbReference>
<evidence type="ECO:0000256" key="5">
    <source>
        <dbReference type="ARBA" id="ARBA00022741"/>
    </source>
</evidence>
<dbReference type="Gene3D" id="1.20.120.720">
    <property type="entry name" value="Myosin VI head, motor domain, U50 subdomain"/>
    <property type="match status" value="1"/>
</dbReference>
<keyword evidence="7 11" id="KW-0175">Coiled coil</keyword>
<comment type="subcellular location">
    <subcellularLocation>
        <location evidence="1">Cytoplasm</location>
    </subcellularLocation>
</comment>
<dbReference type="Gene3D" id="2.30.42.10">
    <property type="match status" value="1"/>
</dbReference>
<dbReference type="Pfam" id="PF24556">
    <property type="entry name" value="SH3_Myosin-XVIIIa"/>
    <property type="match status" value="1"/>
</dbReference>
<evidence type="ECO:0000256" key="10">
    <source>
        <dbReference type="PROSITE-ProRule" id="PRU00782"/>
    </source>
</evidence>
<keyword evidence="8 10" id="KW-0518">Myosin</keyword>
<dbReference type="SUPFAM" id="SSF50156">
    <property type="entry name" value="PDZ domain-like"/>
    <property type="match status" value="1"/>
</dbReference>
<dbReference type="InterPro" id="IPR001478">
    <property type="entry name" value="PDZ"/>
</dbReference>
<dbReference type="PANTHER" id="PTHR45615:SF13">
    <property type="entry name" value="UNCONVENTIONAL MYOSIN-XVIIIA"/>
    <property type="match status" value="1"/>
</dbReference>
<feature type="region of interest" description="Disordered" evidence="12">
    <location>
        <begin position="1768"/>
        <end position="1795"/>
    </location>
</feature>
<feature type="region of interest" description="Disordered" evidence="12">
    <location>
        <begin position="1"/>
        <end position="57"/>
    </location>
</feature>
<keyword evidence="10" id="KW-0009">Actin-binding</keyword>
<comment type="caution">
    <text evidence="10">Lacks conserved residue(s) required for the propagation of feature annotation.</text>
</comment>
<feature type="domain" description="Myosin motor" evidence="14">
    <location>
        <begin position="411"/>
        <end position="1108"/>
    </location>
</feature>
<feature type="coiled-coil region" evidence="11">
    <location>
        <begin position="1172"/>
        <end position="1269"/>
    </location>
</feature>
<dbReference type="Gene3D" id="3.40.850.10">
    <property type="entry name" value="Kinesin motor domain"/>
    <property type="match status" value="1"/>
</dbReference>
<feature type="binding site" evidence="10">
    <location>
        <begin position="504"/>
        <end position="511"/>
    </location>
    <ligand>
        <name>ATP</name>
        <dbReference type="ChEBI" id="CHEBI:30616"/>
    </ligand>
</feature>
<dbReference type="GeneTree" id="ENSGT00940000155768"/>
<dbReference type="Gene3D" id="4.10.270.10">
    <property type="entry name" value="Myosin, subunit A"/>
    <property type="match status" value="1"/>
</dbReference>
<evidence type="ECO:0000259" key="13">
    <source>
        <dbReference type="PROSITE" id="PS50106"/>
    </source>
</evidence>
<dbReference type="InterPro" id="IPR001609">
    <property type="entry name" value="Myosin_head_motor_dom-like"/>
</dbReference>
<dbReference type="GO" id="GO:0016460">
    <property type="term" value="C:myosin II complex"/>
    <property type="evidence" value="ECO:0007669"/>
    <property type="project" value="TreeGrafter"/>
</dbReference>
<dbReference type="FunFam" id="3.40.850.10:FF:000020">
    <property type="entry name" value="unconventional myosin-XVIIIa isoform X1"/>
    <property type="match status" value="1"/>
</dbReference>
<sequence>MFHLIKKDKDERKKEKKDRKDKKERMSQAELTSLDEMSQRRGFFNLHRGGSKRDSKVKLEISSPIPIKVASNTELSLTDLDADRFSNRGSMVLDLGQVSAASSSDDIKGEGGQDPHRISVKERAAKFGGLAKQNSQVDQIMKPFSFSQRSKEESASEASTPSSTQPSPQLEDKVFDTYHRQGSQQHPQVRSRAGKRVHIPEVVEKTFPADLRLPGVMAPPMPEPRELELQRRNTGDFGFSLRRTTMLDRRSDGGVYRRVVHFAEPGAGTKDLALGLVPGDRLVEINGHNVENKSRDEIVEKIRQSGDSVRLKVQPIVELSELSRCWLRSSEGLRREAYDVKTEEQIAAEKAWYGTEKVWLVHKDGFSLATLLKTEPGSLPEGKVKIRLESDGSLLDVDEDDVEKANPPLFDRVEDLSSLQYLNESSVMHSLRQRYGGNLIHTHAGPNMVVINPISAPSMYSEKVMHMFKGCRREDTAPHIYGVAQSAYRNLLTTRQDQSIVLLGKSGSGKTVNCQHLVQYLVTIAGSTGKTFSAEKWQAVYTILEAFGNSSTSMNGNASRFSHIVSLDFDQAGQVASASIQTMLLEKLRVTRRPEGESTFNVFYYMMAGADSSLKTELHFNHFAENSAFGIVPQPKSEDKQRASQQFTKLQAAMKVLGISGEEQRAFWLVLGAIYHLGAAGATKAGRKQFARHEWAQKAAYLLGCTLEELSSSIFKHQAKGTLPRASSIRQGTDDAAGEASGSKTTAMECLEAMASGLYSELFTLLVSLINRALKSSQHSLCSLLIVDTPGFQNPRLAKRERGATFEELCHNYTQERLQTLFYQRTFVQELERYKEENIELPLDDMEPNTSLSVAAVDQASSQALVRTLRTDEARGLLWLMEEEALQPGGSEDTLLGRLFSYYGPAEGESKGHTLLLKSERLHHFLLGHSHGTDWVEYDARGWLSHAKQNPVSTNAGTNPSLLQDALLDTVRRSRVHFVHCLLPNADALRAGRGELEAQGESGDSGLMQLDVALLRSQLRGSKLLDALRIYRQGYPDHMVFSEFRRRFDVLAPHLTKKLGRNYIVKDEKRAVEELLESLDLEKSSYHMGLSRLFFRAGTLAKLEEQRDEQTRRNITLFQAACSGYLARQAFKKRKTHDLAIRCIQKNIKKNKGVKGWPWWKLFTTVRPLIEVQLTEEQIRGKDEEIQHLKGKLEKTEKERNELRLNSDRLESRITELSAELADERNTGESASQLLETETSERLRLEKDMKDLQAKFDLMKKQMECMEMEVMEARLIRTAELNGDMDDDDDDAGEWRLKYDRAIRETEFTKKRLQQEFEDKLETEQQNKRHLERRLTDLQADSDEVQRSVQQLKKKCSRLTAELQDTKLHLEGQQSRNHDLEKKQRKFDLEQNQAQDEVLREKNLREKLCRERDMMTGELFSLHMELCAVQLKVEQLDAELQDLSSQESKDEASLSKTKKTLRDLEAKVKDQEEELDEQAGTIQMLEQAKLRLEMEMVSLRQTHSKDIESKDEEVEEIRQSCSKKLKQMEVQLEEEYDDKQKVLRERRELETKLLSAQDQVGCRDVETEKRLRKDLKRTKVLLADAQIMLDHMKNNAPSKRETAQLKNQLEESEFTCAAAVKSRKGMEIEIEDLHIQMEDVVKVKMSLEEQVSRLQREKNDLQSRMEEDQEDMNELMKKHKAAVSQSARDLAQISDLQAQLEEAMKEKQEIQDKLQSLQSQLEFQEQSMVEKSLVSRQEAKIRELETKLEYERTQIKRLESLTGRLKENLEKMTEERDHRGNGENREKEQNKRIQRQMRDIKEEMAELSKKEAEASRKKHELEMDIESLEAANQSLQADLKLAFKRIGDLQAAIEDEMVDSDGDDDLVNNLQDMVTKYQKRKNKTGDESDTDSEVEDRVDGVKSWLSKNKGSTKTLSDEGTSSLCYHPPSFWLGPDKAVMASSIPSHFYMSLPC</sequence>
<dbReference type="InterPro" id="IPR027417">
    <property type="entry name" value="P-loop_NTPase"/>
</dbReference>
<dbReference type="Proteomes" id="UP000694395">
    <property type="component" value="Chromosome 10"/>
</dbReference>
<evidence type="ECO:0000313" key="15">
    <source>
        <dbReference type="Ensembl" id="ENSOMYP00000071379.2"/>
    </source>
</evidence>
<dbReference type="SUPFAM" id="SSF52540">
    <property type="entry name" value="P-loop containing nucleoside triphosphate hydrolases"/>
    <property type="match status" value="1"/>
</dbReference>
<proteinExistence type="inferred from homology"/>
<keyword evidence="5 10" id="KW-0547">Nucleotide-binding</keyword>
<dbReference type="PROSITE" id="PS50096">
    <property type="entry name" value="IQ"/>
    <property type="match status" value="1"/>
</dbReference>
<dbReference type="Pfam" id="PF00595">
    <property type="entry name" value="PDZ"/>
    <property type="match status" value="1"/>
</dbReference>
<evidence type="ECO:0000256" key="9">
    <source>
        <dbReference type="ARBA" id="ARBA00023175"/>
    </source>
</evidence>
<evidence type="ECO:0000256" key="1">
    <source>
        <dbReference type="ARBA" id="ARBA00004496"/>
    </source>
</evidence>
<evidence type="ECO:0000256" key="6">
    <source>
        <dbReference type="ARBA" id="ARBA00022840"/>
    </source>
</evidence>
<feature type="coiled-coil region" evidence="11">
    <location>
        <begin position="1454"/>
        <end position="1559"/>
    </location>
</feature>
<dbReference type="FunFam" id="2.30.42.10:FF:000059">
    <property type="entry name" value="unconventional myosin-XVIIIa isoform X1"/>
    <property type="match status" value="1"/>
</dbReference>
<feature type="region of interest" description="Disordered" evidence="12">
    <location>
        <begin position="1368"/>
        <end position="1388"/>
    </location>
</feature>
<evidence type="ECO:0000256" key="8">
    <source>
        <dbReference type="ARBA" id="ARBA00023123"/>
    </source>
</evidence>
<dbReference type="FunFam" id="1.10.10.820:FF:000004">
    <property type="entry name" value="unconventional myosin-XVIIIa isoform X1"/>
    <property type="match status" value="1"/>
</dbReference>
<reference evidence="15" key="3">
    <citation type="submission" date="2025-09" db="UniProtKB">
        <authorList>
            <consortium name="Ensembl"/>
        </authorList>
    </citation>
    <scope>IDENTIFICATION</scope>
</reference>
<dbReference type="SMART" id="SM00228">
    <property type="entry name" value="PDZ"/>
    <property type="match status" value="1"/>
</dbReference>